<dbReference type="GO" id="GO:0005634">
    <property type="term" value="C:nucleus"/>
    <property type="evidence" value="ECO:0007669"/>
    <property type="project" value="TreeGrafter"/>
</dbReference>
<dbReference type="GeneID" id="20231475"/>
<dbReference type="AlphaFoldDB" id="V4AKM8"/>
<proteinExistence type="predicted"/>
<reference evidence="2 3" key="1">
    <citation type="journal article" date="2013" name="Nature">
        <title>Insights into bilaterian evolution from three spiralian genomes.</title>
        <authorList>
            <person name="Simakov O."/>
            <person name="Marletaz F."/>
            <person name="Cho S.J."/>
            <person name="Edsinger-Gonzales E."/>
            <person name="Havlak P."/>
            <person name="Hellsten U."/>
            <person name="Kuo D.H."/>
            <person name="Larsson T."/>
            <person name="Lv J."/>
            <person name="Arendt D."/>
            <person name="Savage R."/>
            <person name="Osoegawa K."/>
            <person name="de Jong P."/>
            <person name="Grimwood J."/>
            <person name="Chapman J.A."/>
            <person name="Shapiro H."/>
            <person name="Aerts A."/>
            <person name="Otillar R.P."/>
            <person name="Terry A.Y."/>
            <person name="Boore J.L."/>
            <person name="Grigoriev I.V."/>
            <person name="Lindberg D.R."/>
            <person name="Seaver E.C."/>
            <person name="Weisblat D.A."/>
            <person name="Putnam N.H."/>
            <person name="Rokhsar D.S."/>
        </authorList>
    </citation>
    <scope>NUCLEOTIDE SEQUENCE [LARGE SCALE GENOMIC DNA]</scope>
</reference>
<dbReference type="Proteomes" id="UP000030746">
    <property type="component" value="Unassembled WGS sequence"/>
</dbReference>
<dbReference type="PANTHER" id="PTHR32297:SF1">
    <property type="entry name" value="SODIUM CHANNEL MODIFIER 1"/>
    <property type="match status" value="1"/>
</dbReference>
<feature type="domain" description="Sodium channel modifier 1 zinc-finger" evidence="1">
    <location>
        <begin position="44"/>
        <end position="68"/>
    </location>
</feature>
<dbReference type="OrthoDB" id="1924550at2759"/>
<dbReference type="InterPro" id="IPR033570">
    <property type="entry name" value="SCNM1"/>
</dbReference>
<protein>
    <recommendedName>
        <fullName evidence="1">Sodium channel modifier 1 zinc-finger domain-containing protein</fullName>
    </recommendedName>
</protein>
<dbReference type="InterPro" id="IPR031622">
    <property type="entry name" value="Znf-SCNM1"/>
</dbReference>
<dbReference type="GO" id="GO:0008380">
    <property type="term" value="P:RNA splicing"/>
    <property type="evidence" value="ECO:0007669"/>
    <property type="project" value="InterPro"/>
</dbReference>
<name>V4AKM8_LOTGI</name>
<dbReference type="PANTHER" id="PTHR32297">
    <property type="entry name" value="SODIUM CHANNEL MODIFIER 1"/>
    <property type="match status" value="1"/>
</dbReference>
<dbReference type="STRING" id="225164.V4AKM8"/>
<evidence type="ECO:0000313" key="3">
    <source>
        <dbReference type="Proteomes" id="UP000030746"/>
    </source>
</evidence>
<accession>V4AKM8</accession>
<sequence>MSFKREGDDKEQLDVLRKRRIRDLVGENVPEDEAKLLSNGKFTCLVCSYHPIFDTIDMLLVHRAGKKHEQGNTFF</sequence>
<evidence type="ECO:0000313" key="2">
    <source>
        <dbReference type="EMBL" id="ESO95295.1"/>
    </source>
</evidence>
<dbReference type="HOGENOM" id="CLU_2673905_0_0_1"/>
<dbReference type="KEGG" id="lgi:LOTGIDRAFT_117276"/>
<dbReference type="RefSeq" id="XP_009053812.1">
    <property type="nucleotide sequence ID" value="XM_009055564.1"/>
</dbReference>
<dbReference type="OMA" id="HKKGSIH"/>
<dbReference type="Pfam" id="PF15803">
    <property type="entry name" value="zf-SCNM1"/>
    <property type="match status" value="1"/>
</dbReference>
<dbReference type="CTD" id="20231475"/>
<dbReference type="EMBL" id="KB201656">
    <property type="protein sequence ID" value="ESO95295.1"/>
    <property type="molecule type" value="Genomic_DNA"/>
</dbReference>
<organism evidence="2 3">
    <name type="scientific">Lottia gigantea</name>
    <name type="common">Giant owl limpet</name>
    <dbReference type="NCBI Taxonomy" id="225164"/>
    <lineage>
        <taxon>Eukaryota</taxon>
        <taxon>Metazoa</taxon>
        <taxon>Spiralia</taxon>
        <taxon>Lophotrochozoa</taxon>
        <taxon>Mollusca</taxon>
        <taxon>Gastropoda</taxon>
        <taxon>Patellogastropoda</taxon>
        <taxon>Lottioidea</taxon>
        <taxon>Lottiidae</taxon>
        <taxon>Lottia</taxon>
    </lineage>
</organism>
<gene>
    <name evidence="2" type="ORF">LOTGIDRAFT_117276</name>
</gene>
<keyword evidence="3" id="KW-1185">Reference proteome</keyword>
<evidence type="ECO:0000259" key="1">
    <source>
        <dbReference type="Pfam" id="PF15803"/>
    </source>
</evidence>